<dbReference type="Gene3D" id="2.20.28.10">
    <property type="match status" value="1"/>
</dbReference>
<dbReference type="InterPro" id="IPR018527">
    <property type="entry name" value="Rubredoxin_Fe_BS"/>
</dbReference>
<dbReference type="InterPro" id="IPR050526">
    <property type="entry name" value="Rubredoxin_ET"/>
</dbReference>
<sequence>MLAEVQNFTATQKWICLVCDYIYDEAKGIPEEGIAPGTPFDAIPDTWACPDCGVTKADFEPYVE</sequence>
<evidence type="ECO:0000256" key="4">
    <source>
        <dbReference type="ARBA" id="ARBA00005337"/>
    </source>
</evidence>
<evidence type="ECO:0000259" key="10">
    <source>
        <dbReference type="PROSITE" id="PS50903"/>
    </source>
</evidence>
<dbReference type="OrthoDB" id="9800607at2"/>
<reference evidence="11 12" key="1">
    <citation type="submission" date="2019-03" db="EMBL/GenBank/DDBJ databases">
        <title>Genome sequence of Thiobacillaceae bacterium LSR1, a sulfur-oxidizing bacterium isolated from freshwater sediment.</title>
        <authorList>
            <person name="Li S."/>
        </authorList>
    </citation>
    <scope>NUCLEOTIDE SEQUENCE [LARGE SCALE GENOMIC DNA]</scope>
    <source>
        <strain evidence="11 12">LSR1</strain>
    </source>
</reference>
<dbReference type="EMBL" id="SJZB01000051">
    <property type="protein sequence ID" value="TCJ11716.1"/>
    <property type="molecule type" value="Genomic_DNA"/>
</dbReference>
<keyword evidence="7 9" id="KW-0249">Electron transport</keyword>
<dbReference type="PRINTS" id="PR00163">
    <property type="entry name" value="RUBREDOXIN"/>
</dbReference>
<evidence type="ECO:0000256" key="1">
    <source>
        <dbReference type="ARBA" id="ARBA00001965"/>
    </source>
</evidence>
<gene>
    <name evidence="11" type="ORF">EZJ19_14610</name>
</gene>
<dbReference type="PANTHER" id="PTHR47627">
    <property type="entry name" value="RUBREDOXIN"/>
    <property type="match status" value="1"/>
</dbReference>
<evidence type="ECO:0000256" key="8">
    <source>
        <dbReference type="ARBA" id="ARBA00023004"/>
    </source>
</evidence>
<keyword evidence="6 9" id="KW-0479">Metal-binding</keyword>
<name>A0A4V2NV14_9PROT</name>
<keyword evidence="12" id="KW-1185">Reference proteome</keyword>
<organism evidence="11 12">
    <name type="scientific">Parasulfuritortus cantonensis</name>
    <dbReference type="NCBI Taxonomy" id="2528202"/>
    <lineage>
        <taxon>Bacteria</taxon>
        <taxon>Pseudomonadati</taxon>
        <taxon>Pseudomonadota</taxon>
        <taxon>Betaproteobacteria</taxon>
        <taxon>Nitrosomonadales</taxon>
        <taxon>Thiobacillaceae</taxon>
        <taxon>Parasulfuritortus</taxon>
    </lineage>
</organism>
<dbReference type="Pfam" id="PF00301">
    <property type="entry name" value="Rubredoxin"/>
    <property type="match status" value="1"/>
</dbReference>
<dbReference type="AlphaFoldDB" id="A0A4V2NV14"/>
<comment type="function">
    <text evidence="2">Involved in the hydrocarbon hydroxylating system, which transfers electrons from NADH to rubredoxin reductase and then through rubredoxin to alkane 1 monooxygenase.</text>
</comment>
<comment type="cofactor">
    <cofactor evidence="1 9">
        <name>Fe(3+)</name>
        <dbReference type="ChEBI" id="CHEBI:29034"/>
    </cofactor>
</comment>
<feature type="domain" description="Rubredoxin-like" evidence="10">
    <location>
        <begin position="11"/>
        <end position="62"/>
    </location>
</feature>
<evidence type="ECO:0000256" key="7">
    <source>
        <dbReference type="ARBA" id="ARBA00022982"/>
    </source>
</evidence>
<protein>
    <recommendedName>
        <fullName evidence="9">Rubredoxin</fullName>
    </recommendedName>
</protein>
<dbReference type="GO" id="GO:0043448">
    <property type="term" value="P:alkane catabolic process"/>
    <property type="evidence" value="ECO:0007669"/>
    <property type="project" value="TreeGrafter"/>
</dbReference>
<dbReference type="CDD" id="cd00730">
    <property type="entry name" value="rubredoxin"/>
    <property type="match status" value="1"/>
</dbReference>
<dbReference type="Proteomes" id="UP000295443">
    <property type="component" value="Unassembled WGS sequence"/>
</dbReference>
<dbReference type="PROSITE" id="PS00202">
    <property type="entry name" value="RUBREDOXIN"/>
    <property type="match status" value="1"/>
</dbReference>
<keyword evidence="8 9" id="KW-0408">Iron</keyword>
<dbReference type="SUPFAM" id="SSF57802">
    <property type="entry name" value="Rubredoxin-like"/>
    <property type="match status" value="1"/>
</dbReference>
<evidence type="ECO:0000313" key="11">
    <source>
        <dbReference type="EMBL" id="TCJ11716.1"/>
    </source>
</evidence>
<comment type="pathway">
    <text evidence="3">Hydrocarbon metabolism; alkane degradation.</text>
</comment>
<evidence type="ECO:0000313" key="12">
    <source>
        <dbReference type="Proteomes" id="UP000295443"/>
    </source>
</evidence>
<evidence type="ECO:0000256" key="5">
    <source>
        <dbReference type="ARBA" id="ARBA00022448"/>
    </source>
</evidence>
<accession>A0A4V2NV14</accession>
<dbReference type="PROSITE" id="PS50903">
    <property type="entry name" value="RUBREDOXIN_LIKE"/>
    <property type="match status" value="1"/>
</dbReference>
<dbReference type="GO" id="GO:0009055">
    <property type="term" value="F:electron transfer activity"/>
    <property type="evidence" value="ECO:0007669"/>
    <property type="project" value="TreeGrafter"/>
</dbReference>
<evidence type="ECO:0000256" key="9">
    <source>
        <dbReference type="RuleBase" id="RU003820"/>
    </source>
</evidence>
<dbReference type="PANTHER" id="PTHR47627:SF1">
    <property type="entry name" value="RUBREDOXIN-1-RELATED"/>
    <property type="match status" value="1"/>
</dbReference>
<comment type="caution">
    <text evidence="11">The sequence shown here is derived from an EMBL/GenBank/DDBJ whole genome shotgun (WGS) entry which is preliminary data.</text>
</comment>
<evidence type="ECO:0000256" key="6">
    <source>
        <dbReference type="ARBA" id="ARBA00022723"/>
    </source>
</evidence>
<evidence type="ECO:0000256" key="2">
    <source>
        <dbReference type="ARBA" id="ARBA00002792"/>
    </source>
</evidence>
<dbReference type="InterPro" id="IPR024935">
    <property type="entry name" value="Rubredoxin_dom"/>
</dbReference>
<comment type="similarity">
    <text evidence="4 9">Belongs to the rubredoxin family.</text>
</comment>
<keyword evidence="5" id="KW-0813">Transport</keyword>
<dbReference type="InterPro" id="IPR024934">
    <property type="entry name" value="Rubredoxin-like_dom"/>
</dbReference>
<evidence type="ECO:0000256" key="3">
    <source>
        <dbReference type="ARBA" id="ARBA00004933"/>
    </source>
</evidence>
<dbReference type="GO" id="GO:0005506">
    <property type="term" value="F:iron ion binding"/>
    <property type="evidence" value="ECO:0007669"/>
    <property type="project" value="UniProtKB-UniRule"/>
</dbReference>
<proteinExistence type="inferred from homology"/>
<dbReference type="FunFam" id="2.20.28.10:FF:000001">
    <property type="entry name" value="Rubredoxin"/>
    <property type="match status" value="1"/>
</dbReference>